<dbReference type="Pfam" id="PF13927">
    <property type="entry name" value="Ig_3"/>
    <property type="match status" value="1"/>
</dbReference>
<dbReference type="InterPro" id="IPR036179">
    <property type="entry name" value="Ig-like_dom_sf"/>
</dbReference>
<dbReference type="PROSITE" id="PS50835">
    <property type="entry name" value="IG_LIKE"/>
    <property type="match status" value="2"/>
</dbReference>
<gene>
    <name evidence="3" type="ORF">PVAND_011554</name>
</gene>
<dbReference type="AlphaFoldDB" id="A0A9J6CIZ2"/>
<dbReference type="FunFam" id="2.60.40.10:FF:001278">
    <property type="entry name" value="Defective proboscis extension response"/>
    <property type="match status" value="1"/>
</dbReference>
<sequence>MRLTIQWIFLGCFILLLKICDCSQTSSLPKNSLDFQVPKFWQSISQDIETIDEELEEDEGEETTTHHEPYPFFEEEQTHINETTQLGNDVYLHCRVQNLGEKTVSWVRRRGDQLHLITFAETTYSSDSRYSLKFKPPNDWQLHIQYANERDEGQFECQINTKPTLVFVVYLTVVVPKVEIVDERGLATPDKFYKTGSTIELKCVVSKVPQPTSYVTWRHGMRALNYDTSRGGISVKTDMLTAGAISRLYIANANRHDSGNYTCALADIAQSTVMVHVLIGENPALMQTSDSAKLTSNLHFIMLSISISIALMR</sequence>
<dbReference type="InterPro" id="IPR003599">
    <property type="entry name" value="Ig_sub"/>
</dbReference>
<evidence type="ECO:0000313" key="3">
    <source>
        <dbReference type="EMBL" id="KAG5682186.1"/>
    </source>
</evidence>
<dbReference type="PANTHER" id="PTHR23279">
    <property type="entry name" value="DEFECTIVE PROBOSCIS EXTENSION RESPONSE DPR -RELATED"/>
    <property type="match status" value="1"/>
</dbReference>
<evidence type="ECO:0000259" key="2">
    <source>
        <dbReference type="PROSITE" id="PS50835"/>
    </source>
</evidence>
<feature type="domain" description="Ig-like" evidence="2">
    <location>
        <begin position="71"/>
        <end position="167"/>
    </location>
</feature>
<feature type="signal peptide" evidence="1">
    <location>
        <begin position="1"/>
        <end position="22"/>
    </location>
</feature>
<organism evidence="3 4">
    <name type="scientific">Polypedilum vanderplanki</name>
    <name type="common">Sleeping chironomid midge</name>
    <dbReference type="NCBI Taxonomy" id="319348"/>
    <lineage>
        <taxon>Eukaryota</taxon>
        <taxon>Metazoa</taxon>
        <taxon>Ecdysozoa</taxon>
        <taxon>Arthropoda</taxon>
        <taxon>Hexapoda</taxon>
        <taxon>Insecta</taxon>
        <taxon>Pterygota</taxon>
        <taxon>Neoptera</taxon>
        <taxon>Endopterygota</taxon>
        <taxon>Diptera</taxon>
        <taxon>Nematocera</taxon>
        <taxon>Chironomoidea</taxon>
        <taxon>Chironomidae</taxon>
        <taxon>Chironominae</taxon>
        <taxon>Polypedilum</taxon>
        <taxon>Polypedilum</taxon>
    </lineage>
</organism>
<reference evidence="3" key="1">
    <citation type="submission" date="2021-03" db="EMBL/GenBank/DDBJ databases">
        <title>Chromosome level genome of the anhydrobiotic midge Polypedilum vanderplanki.</title>
        <authorList>
            <person name="Yoshida Y."/>
            <person name="Kikawada T."/>
            <person name="Gusev O."/>
        </authorList>
    </citation>
    <scope>NUCLEOTIDE SEQUENCE</scope>
    <source>
        <strain evidence="3">NIAS01</strain>
        <tissue evidence="3">Whole body or cell culture</tissue>
    </source>
</reference>
<dbReference type="GO" id="GO:0032589">
    <property type="term" value="C:neuron projection membrane"/>
    <property type="evidence" value="ECO:0007669"/>
    <property type="project" value="TreeGrafter"/>
</dbReference>
<dbReference type="Gene3D" id="2.60.40.10">
    <property type="entry name" value="Immunoglobulins"/>
    <property type="match status" value="2"/>
</dbReference>
<dbReference type="OrthoDB" id="6354602at2759"/>
<dbReference type="SUPFAM" id="SSF48726">
    <property type="entry name" value="Immunoglobulin"/>
    <property type="match status" value="2"/>
</dbReference>
<dbReference type="Pfam" id="PF07686">
    <property type="entry name" value="V-set"/>
    <property type="match status" value="1"/>
</dbReference>
<dbReference type="FunFam" id="2.60.40.10:FF:001598">
    <property type="entry name" value="Defective proboscis extension response"/>
    <property type="match status" value="1"/>
</dbReference>
<dbReference type="InterPro" id="IPR037448">
    <property type="entry name" value="Zig-8"/>
</dbReference>
<accession>A0A9J6CIZ2</accession>
<name>A0A9J6CIZ2_POLVA</name>
<dbReference type="SMART" id="SM00406">
    <property type="entry name" value="IGv"/>
    <property type="match status" value="2"/>
</dbReference>
<feature type="chain" id="PRO_5039887870" description="Ig-like domain-containing protein" evidence="1">
    <location>
        <begin position="23"/>
        <end position="313"/>
    </location>
</feature>
<keyword evidence="1" id="KW-0732">Signal</keyword>
<dbReference type="InterPro" id="IPR007110">
    <property type="entry name" value="Ig-like_dom"/>
</dbReference>
<dbReference type="Proteomes" id="UP001107558">
    <property type="component" value="Chromosome 1"/>
</dbReference>
<feature type="domain" description="Ig-like" evidence="2">
    <location>
        <begin position="176"/>
        <end position="274"/>
    </location>
</feature>
<dbReference type="InterPro" id="IPR003598">
    <property type="entry name" value="Ig_sub2"/>
</dbReference>
<dbReference type="EMBL" id="JADBJN010000001">
    <property type="protein sequence ID" value="KAG5682186.1"/>
    <property type="molecule type" value="Genomic_DNA"/>
</dbReference>
<dbReference type="InterPro" id="IPR013106">
    <property type="entry name" value="Ig_V-set"/>
</dbReference>
<proteinExistence type="predicted"/>
<dbReference type="SMART" id="SM00408">
    <property type="entry name" value="IGc2"/>
    <property type="match status" value="2"/>
</dbReference>
<comment type="caution">
    <text evidence="3">The sequence shown here is derived from an EMBL/GenBank/DDBJ whole genome shotgun (WGS) entry which is preliminary data.</text>
</comment>
<keyword evidence="4" id="KW-1185">Reference proteome</keyword>
<evidence type="ECO:0000313" key="4">
    <source>
        <dbReference type="Proteomes" id="UP001107558"/>
    </source>
</evidence>
<dbReference type="PANTHER" id="PTHR23279:SF12">
    <property type="entry name" value="DEFECTIVE PROBOSCIS EXTENSION RESPONSE 14, ISOFORM A-RELATED"/>
    <property type="match status" value="1"/>
</dbReference>
<dbReference type="SMART" id="SM00409">
    <property type="entry name" value="IG"/>
    <property type="match status" value="2"/>
</dbReference>
<dbReference type="GO" id="GO:0050808">
    <property type="term" value="P:synapse organization"/>
    <property type="evidence" value="ECO:0007669"/>
    <property type="project" value="TreeGrafter"/>
</dbReference>
<protein>
    <recommendedName>
        <fullName evidence="2">Ig-like domain-containing protein</fullName>
    </recommendedName>
</protein>
<evidence type="ECO:0000256" key="1">
    <source>
        <dbReference type="SAM" id="SignalP"/>
    </source>
</evidence>
<dbReference type="InterPro" id="IPR013783">
    <property type="entry name" value="Ig-like_fold"/>
</dbReference>